<dbReference type="EC" id="2.4.1.7" evidence="5"/>
<keyword evidence="2 5" id="KW-0328">Glycosyltransferase</keyword>
<dbReference type="InterPro" id="IPR022527">
    <property type="entry name" value="Sucrose_phospho"/>
</dbReference>
<feature type="domain" description="Glycosyl hydrolase family 13 catalytic" evidence="4">
    <location>
        <begin position="7"/>
        <end position="430"/>
    </location>
</feature>
<dbReference type="GO" id="GO:0005975">
    <property type="term" value="P:carbohydrate metabolic process"/>
    <property type="evidence" value="ECO:0007669"/>
    <property type="project" value="InterPro"/>
</dbReference>
<evidence type="ECO:0000256" key="3">
    <source>
        <dbReference type="ARBA" id="ARBA00022679"/>
    </source>
</evidence>
<dbReference type="Gene3D" id="3.20.20.80">
    <property type="entry name" value="Glycosidases"/>
    <property type="match status" value="1"/>
</dbReference>
<dbReference type="RefSeq" id="WP_154865125.1">
    <property type="nucleotide sequence ID" value="NZ_CABHNJ010000037.1"/>
</dbReference>
<proteinExistence type="inferred from homology"/>
<dbReference type="AlphaFoldDB" id="A0A564TZF8"/>
<keyword evidence="3 5" id="KW-0808">Transferase</keyword>
<dbReference type="Proteomes" id="UP000380217">
    <property type="component" value="Unassembled WGS sequence"/>
</dbReference>
<evidence type="ECO:0000256" key="1">
    <source>
        <dbReference type="ARBA" id="ARBA00008452"/>
    </source>
</evidence>
<reference evidence="5 6" key="1">
    <citation type="submission" date="2019-07" db="EMBL/GenBank/DDBJ databases">
        <authorList>
            <person name="Hibberd C M."/>
            <person name="Gehrig L. J."/>
            <person name="Chang H.-W."/>
            <person name="Venkatesh S."/>
        </authorList>
    </citation>
    <scope>NUCLEOTIDE SEQUENCE [LARGE SCALE GENOMIC DNA]</scope>
    <source>
        <strain evidence="5">Streptococcus_salivarius_SS_Bg39</strain>
    </source>
</reference>
<name>A0A564TZF8_STRVE</name>
<protein>
    <submittedName>
        <fullName evidence="5">Sucrose phosphorylase</fullName>
        <ecNumber evidence="5">2.4.1.7</ecNumber>
    </submittedName>
</protein>
<comment type="similarity">
    <text evidence="1">Belongs to the glycosyl hydrolase 13 family. Sucrose phosphorylase subfamily.</text>
</comment>
<dbReference type="InterPro" id="IPR006047">
    <property type="entry name" value="GH13_cat_dom"/>
</dbReference>
<accession>A0A564TZF8</accession>
<dbReference type="PANTHER" id="PTHR38784:SF1">
    <property type="entry name" value="SUCROSE PHOSPHORYLASE"/>
    <property type="match status" value="1"/>
</dbReference>
<dbReference type="InterPro" id="IPR017853">
    <property type="entry name" value="GH"/>
</dbReference>
<sequence length="487" mass="55706">MVKNKVQLITYPDSLGGNLKALKSNLDTYFPNLFEGGIHILPPYPSSGDRGFAPLTYFEIDPQFGDWEDVRKLAEDYDILLDIMVNHISQKSPYFQDFLKNGRDSQYADYFLTLEKIWEDGVPVQSDIDQMFLRRKVPYSEFIIEKTGEVEKVWTTFGKTTPSEQIDLDVHSEQVKQLFVDIFKHFHDNGVKIIRLDAVGYVLKKLGTSCFFVEPDIYDFLDWILGVAKSYDIALLPEVHAHYSIQYKLAEHGCWIYDFILPYRIFEALSNEQSKFLVDYLQTRPHGQFTMLDCHDGLPVKPDLDGLIDNKDARKLVDLALDRGANLSLIVSDEHKDEDGFDVHQIRSTIYSLFDEDDDTYLAARALQVFTPGIPQIYYVGLLAGKNDIEAVEARGDGREINRHNFDEKEIAAAAETEVVKRLVNLIRFRNQHPSFEGDFTAQAPSPTELVLSWENGAERASLTIDLKAKTGRVAYTEDGREKVFTI</sequence>
<dbReference type="InterPro" id="IPR045857">
    <property type="entry name" value="O16G_dom_2"/>
</dbReference>
<dbReference type="SUPFAM" id="SSF51445">
    <property type="entry name" value="(Trans)glycosidases"/>
    <property type="match status" value="1"/>
</dbReference>
<organism evidence="5 6">
    <name type="scientific">Streptococcus vestibularis</name>
    <dbReference type="NCBI Taxonomy" id="1343"/>
    <lineage>
        <taxon>Bacteria</taxon>
        <taxon>Bacillati</taxon>
        <taxon>Bacillota</taxon>
        <taxon>Bacilli</taxon>
        <taxon>Lactobacillales</taxon>
        <taxon>Streptococcaceae</taxon>
        <taxon>Streptococcus</taxon>
    </lineage>
</organism>
<dbReference type="PANTHER" id="PTHR38784">
    <property type="entry name" value="SUCROSE PHOSPHORYLASE"/>
    <property type="match status" value="1"/>
</dbReference>
<evidence type="ECO:0000256" key="2">
    <source>
        <dbReference type="ARBA" id="ARBA00022676"/>
    </source>
</evidence>
<evidence type="ECO:0000313" key="6">
    <source>
        <dbReference type="Proteomes" id="UP000380217"/>
    </source>
</evidence>
<evidence type="ECO:0000313" key="5">
    <source>
        <dbReference type="EMBL" id="VUX12562.1"/>
    </source>
</evidence>
<dbReference type="EMBL" id="CABHNJ010000037">
    <property type="protein sequence ID" value="VUX12562.1"/>
    <property type="molecule type" value="Genomic_DNA"/>
</dbReference>
<evidence type="ECO:0000259" key="4">
    <source>
        <dbReference type="SMART" id="SM00642"/>
    </source>
</evidence>
<dbReference type="Pfam" id="PF00128">
    <property type="entry name" value="Alpha-amylase"/>
    <property type="match status" value="1"/>
</dbReference>
<dbReference type="NCBIfam" id="TIGR03852">
    <property type="entry name" value="sucrose_gtfA"/>
    <property type="match status" value="1"/>
</dbReference>
<gene>
    <name evidence="5" type="primary">gtfA</name>
    <name evidence="5" type="ORF">SSSS39_00375</name>
</gene>
<dbReference type="GO" id="GO:0009018">
    <property type="term" value="F:sucrose phosphorylase activity"/>
    <property type="evidence" value="ECO:0007669"/>
    <property type="project" value="UniProtKB-EC"/>
</dbReference>
<dbReference type="Gene3D" id="3.90.400.10">
    <property type="entry name" value="Oligo-1,6-glucosidase, Domain 2"/>
    <property type="match status" value="1"/>
</dbReference>
<dbReference type="SMART" id="SM00642">
    <property type="entry name" value="Aamy"/>
    <property type="match status" value="1"/>
</dbReference>